<keyword evidence="3" id="KW-1185">Reference proteome</keyword>
<gene>
    <name evidence="2" type="ORF">PENTCL1PPCAC_18184</name>
</gene>
<evidence type="ECO:0000256" key="1">
    <source>
        <dbReference type="SAM" id="Phobius"/>
    </source>
</evidence>
<feature type="transmembrane region" description="Helical" evidence="1">
    <location>
        <begin position="32"/>
        <end position="58"/>
    </location>
</feature>
<reference evidence="2" key="1">
    <citation type="submission" date="2023-10" db="EMBL/GenBank/DDBJ databases">
        <title>Genome assembly of Pristionchus species.</title>
        <authorList>
            <person name="Yoshida K."/>
            <person name="Sommer R.J."/>
        </authorList>
    </citation>
    <scope>NUCLEOTIDE SEQUENCE</scope>
    <source>
        <strain evidence="2">RS0144</strain>
    </source>
</reference>
<keyword evidence="1" id="KW-0812">Transmembrane</keyword>
<feature type="transmembrane region" description="Helical" evidence="1">
    <location>
        <begin position="70"/>
        <end position="91"/>
    </location>
</feature>
<keyword evidence="1" id="KW-1133">Transmembrane helix</keyword>
<evidence type="ECO:0000313" key="2">
    <source>
        <dbReference type="EMBL" id="GMS96009.1"/>
    </source>
</evidence>
<name>A0AAV5TPM5_9BILA</name>
<dbReference type="EMBL" id="BTSX01000004">
    <property type="protein sequence ID" value="GMS96009.1"/>
    <property type="molecule type" value="Genomic_DNA"/>
</dbReference>
<dbReference type="Proteomes" id="UP001432027">
    <property type="component" value="Unassembled WGS sequence"/>
</dbReference>
<feature type="non-terminal residue" evidence="2">
    <location>
        <position position="1"/>
    </location>
</feature>
<dbReference type="AlphaFoldDB" id="A0AAV5TPM5"/>
<sequence length="136" mass="14880">LSFTLLLFHRMIHTIASRSSITTIPSLSHSSLIYVLTLETILPLASFAIPAIGLILGLTLSQSDPSANCLSLLFFSSHALFVSLVTLLFYLRFHQTPNQFISTKVTPFPPSPPLPSLLKIVHLLDDTTLPSLITVP</sequence>
<evidence type="ECO:0000313" key="3">
    <source>
        <dbReference type="Proteomes" id="UP001432027"/>
    </source>
</evidence>
<feature type="non-terminal residue" evidence="2">
    <location>
        <position position="136"/>
    </location>
</feature>
<proteinExistence type="predicted"/>
<protein>
    <recommendedName>
        <fullName evidence="4">NADH dehydrogenase subunit 4</fullName>
    </recommendedName>
</protein>
<keyword evidence="1" id="KW-0472">Membrane</keyword>
<organism evidence="2 3">
    <name type="scientific">Pristionchus entomophagus</name>
    <dbReference type="NCBI Taxonomy" id="358040"/>
    <lineage>
        <taxon>Eukaryota</taxon>
        <taxon>Metazoa</taxon>
        <taxon>Ecdysozoa</taxon>
        <taxon>Nematoda</taxon>
        <taxon>Chromadorea</taxon>
        <taxon>Rhabditida</taxon>
        <taxon>Rhabditina</taxon>
        <taxon>Diplogasteromorpha</taxon>
        <taxon>Diplogasteroidea</taxon>
        <taxon>Neodiplogasteridae</taxon>
        <taxon>Pristionchus</taxon>
    </lineage>
</organism>
<accession>A0AAV5TPM5</accession>
<evidence type="ECO:0008006" key="4">
    <source>
        <dbReference type="Google" id="ProtNLM"/>
    </source>
</evidence>
<comment type="caution">
    <text evidence="2">The sequence shown here is derived from an EMBL/GenBank/DDBJ whole genome shotgun (WGS) entry which is preliminary data.</text>
</comment>